<protein>
    <submittedName>
        <fullName evidence="1">Uncharacterized protein</fullName>
    </submittedName>
</protein>
<accession>A0A835VBI2</accession>
<evidence type="ECO:0000313" key="2">
    <source>
        <dbReference type="Proteomes" id="UP000639772"/>
    </source>
</evidence>
<comment type="caution">
    <text evidence="1">The sequence shown here is derived from an EMBL/GenBank/DDBJ whole genome shotgun (WGS) entry which is preliminary data.</text>
</comment>
<sequence>MLHPTGELPDGPRCLLLQQTPAKTVAREMAFGKDVLKHLEETDPNESRFRDLFASTELCVKWTTFNES</sequence>
<dbReference type="EMBL" id="JADCNM010000002">
    <property type="protein sequence ID" value="KAG0494604.1"/>
    <property type="molecule type" value="Genomic_DNA"/>
</dbReference>
<name>A0A835VBI2_VANPL</name>
<dbReference type="Proteomes" id="UP000639772">
    <property type="component" value="Unassembled WGS sequence"/>
</dbReference>
<dbReference type="AlphaFoldDB" id="A0A835VBI2"/>
<gene>
    <name evidence="1" type="ORF">HPP92_005598</name>
</gene>
<proteinExistence type="predicted"/>
<reference evidence="1 2" key="1">
    <citation type="journal article" date="2020" name="Nat. Food">
        <title>A phased Vanilla planifolia genome enables genetic improvement of flavour and production.</title>
        <authorList>
            <person name="Hasing T."/>
            <person name="Tang H."/>
            <person name="Brym M."/>
            <person name="Khazi F."/>
            <person name="Huang T."/>
            <person name="Chambers A.H."/>
        </authorList>
    </citation>
    <scope>NUCLEOTIDE SEQUENCE [LARGE SCALE GENOMIC DNA]</scope>
    <source>
        <tissue evidence="1">Leaf</tissue>
    </source>
</reference>
<evidence type="ECO:0000313" key="1">
    <source>
        <dbReference type="EMBL" id="KAG0494604.1"/>
    </source>
</evidence>
<organism evidence="1 2">
    <name type="scientific">Vanilla planifolia</name>
    <name type="common">Vanilla</name>
    <dbReference type="NCBI Taxonomy" id="51239"/>
    <lineage>
        <taxon>Eukaryota</taxon>
        <taxon>Viridiplantae</taxon>
        <taxon>Streptophyta</taxon>
        <taxon>Embryophyta</taxon>
        <taxon>Tracheophyta</taxon>
        <taxon>Spermatophyta</taxon>
        <taxon>Magnoliopsida</taxon>
        <taxon>Liliopsida</taxon>
        <taxon>Asparagales</taxon>
        <taxon>Orchidaceae</taxon>
        <taxon>Vanilloideae</taxon>
        <taxon>Vanilleae</taxon>
        <taxon>Vanilla</taxon>
    </lineage>
</organism>